<comment type="caution">
    <text evidence="2">The sequence shown here is derived from an EMBL/GenBank/DDBJ whole genome shotgun (WGS) entry which is preliminary data.</text>
</comment>
<dbReference type="PROSITE" id="PS51819">
    <property type="entry name" value="VOC"/>
    <property type="match status" value="1"/>
</dbReference>
<name>A0A3P3VUF6_9MICO</name>
<protein>
    <submittedName>
        <fullName evidence="2">VOC family protein</fullName>
    </submittedName>
</protein>
<proteinExistence type="predicted"/>
<evidence type="ECO:0000313" key="2">
    <source>
        <dbReference type="EMBL" id="RRJ86445.1"/>
    </source>
</evidence>
<reference evidence="2 3" key="1">
    <citation type="submission" date="2018-11" db="EMBL/GenBank/DDBJ databases">
        <title>YIM 102482-1 draft genome.</title>
        <authorList>
            <person name="Li G."/>
            <person name="Jiang Y."/>
        </authorList>
    </citation>
    <scope>NUCLEOTIDE SEQUENCE [LARGE SCALE GENOMIC DNA]</scope>
    <source>
        <strain evidence="2 3">YIM 102482-1</strain>
    </source>
</reference>
<dbReference type="PANTHER" id="PTHR35908">
    <property type="entry name" value="HYPOTHETICAL FUSION PROTEIN"/>
    <property type="match status" value="1"/>
</dbReference>
<dbReference type="EMBL" id="RQVS01000009">
    <property type="protein sequence ID" value="RRJ86445.1"/>
    <property type="molecule type" value="Genomic_DNA"/>
</dbReference>
<dbReference type="CDD" id="cd06587">
    <property type="entry name" value="VOC"/>
    <property type="match status" value="1"/>
</dbReference>
<accession>A0A3P3VUF6</accession>
<dbReference type="InterPro" id="IPR029068">
    <property type="entry name" value="Glyas_Bleomycin-R_OHBP_Dase"/>
</dbReference>
<evidence type="ECO:0000313" key="3">
    <source>
        <dbReference type="Proteomes" id="UP000274391"/>
    </source>
</evidence>
<gene>
    <name evidence="2" type="ORF">EG850_08865</name>
</gene>
<dbReference type="InterPro" id="IPR041581">
    <property type="entry name" value="Glyoxalase_6"/>
</dbReference>
<dbReference type="Gene3D" id="3.10.180.10">
    <property type="entry name" value="2,3-Dihydroxybiphenyl 1,2-Dioxygenase, domain 1"/>
    <property type="match status" value="1"/>
</dbReference>
<organism evidence="2 3">
    <name type="scientific">Gulosibacter macacae</name>
    <dbReference type="NCBI Taxonomy" id="2488791"/>
    <lineage>
        <taxon>Bacteria</taxon>
        <taxon>Bacillati</taxon>
        <taxon>Actinomycetota</taxon>
        <taxon>Actinomycetes</taxon>
        <taxon>Micrococcales</taxon>
        <taxon>Microbacteriaceae</taxon>
        <taxon>Gulosibacter</taxon>
    </lineage>
</organism>
<feature type="domain" description="VOC" evidence="1">
    <location>
        <begin position="3"/>
        <end position="110"/>
    </location>
</feature>
<sequence>MIKIETITIKALDARTVARFWRDFLGYRVAPNHSDSVLLVGSGPALLIQPSQAQPMDAAIHLDLRPEDPAVEIRRALDLGASLADIGQSGAEGWTVLRDPGGNLFCILEGVKAFDAHRVAEPGQVTPID</sequence>
<dbReference type="InterPro" id="IPR037523">
    <property type="entry name" value="VOC_core"/>
</dbReference>
<dbReference type="SUPFAM" id="SSF54593">
    <property type="entry name" value="Glyoxalase/Bleomycin resistance protein/Dihydroxybiphenyl dioxygenase"/>
    <property type="match status" value="1"/>
</dbReference>
<dbReference type="RefSeq" id="WP_124972631.1">
    <property type="nucleotide sequence ID" value="NZ_RQVS01000009.1"/>
</dbReference>
<dbReference type="PANTHER" id="PTHR35908:SF1">
    <property type="entry name" value="CONSERVED PROTEIN"/>
    <property type="match status" value="1"/>
</dbReference>
<dbReference type="AlphaFoldDB" id="A0A3P3VUF6"/>
<dbReference type="Proteomes" id="UP000274391">
    <property type="component" value="Unassembled WGS sequence"/>
</dbReference>
<dbReference type="OrthoDB" id="5524593at2"/>
<keyword evidence="3" id="KW-1185">Reference proteome</keyword>
<dbReference type="Pfam" id="PF18029">
    <property type="entry name" value="Glyoxalase_6"/>
    <property type="match status" value="1"/>
</dbReference>
<evidence type="ECO:0000259" key="1">
    <source>
        <dbReference type="PROSITE" id="PS51819"/>
    </source>
</evidence>